<dbReference type="AlphaFoldDB" id="A0A1L3F5W7"/>
<dbReference type="RefSeq" id="WP_071909725.1">
    <property type="nucleotide sequence ID" value="NZ_CP017637.1"/>
</dbReference>
<accession>A0A1L3F5W7</accession>
<dbReference type="Pfam" id="PF14356">
    <property type="entry name" value="DUF4403"/>
    <property type="match status" value="1"/>
</dbReference>
<dbReference type="EMBL" id="CP017637">
    <property type="protein sequence ID" value="APG08667.1"/>
    <property type="molecule type" value="Genomic_DNA"/>
</dbReference>
<evidence type="ECO:0000313" key="3">
    <source>
        <dbReference type="Proteomes" id="UP000181962"/>
    </source>
</evidence>
<gene>
    <name evidence="2" type="ORF">BKD09_10025</name>
</gene>
<keyword evidence="1" id="KW-0732">Signal</keyword>
<feature type="chain" id="PRO_5012679184" description="DUF4403 domain-containing protein" evidence="1">
    <location>
        <begin position="31"/>
        <end position="471"/>
    </location>
</feature>
<reference evidence="2 3" key="1">
    <citation type="submission" date="2016-11" db="EMBL/GenBank/DDBJ databases">
        <title>Complete Genome Sequence of Bradyrhizobium sp. strain J5, an isolated from soybean nodule in Hokkaido.</title>
        <authorList>
            <person name="Kanehara K."/>
        </authorList>
    </citation>
    <scope>NUCLEOTIDE SEQUENCE [LARGE SCALE GENOMIC DNA]</scope>
    <source>
        <strain evidence="2 3">J5</strain>
    </source>
</reference>
<organism evidence="2 3">
    <name type="scientific">Bradyrhizobium japonicum</name>
    <dbReference type="NCBI Taxonomy" id="375"/>
    <lineage>
        <taxon>Bacteria</taxon>
        <taxon>Pseudomonadati</taxon>
        <taxon>Pseudomonadota</taxon>
        <taxon>Alphaproteobacteria</taxon>
        <taxon>Hyphomicrobiales</taxon>
        <taxon>Nitrobacteraceae</taxon>
        <taxon>Bradyrhizobium</taxon>
    </lineage>
</organism>
<dbReference type="Proteomes" id="UP000181962">
    <property type="component" value="Chromosome"/>
</dbReference>
<name>A0A1L3F5W7_BRAJP</name>
<feature type="signal peptide" evidence="1">
    <location>
        <begin position="1"/>
        <end position="30"/>
    </location>
</feature>
<sequence length="471" mass="50162">MPVSLRIVRSTKRAGLVALALTALAQAAHAADKPPLAPDPPAPLATTSRVSATIEFGLPALAKAIEQDIPKRLATIDERVNCVHRRVLMFRVNANCDVLGFVNRTSGVSLSGRGDHVYGAVSIYGAAEGQGANRFTARIRGQTEARATIEAEARPALRKDWSLDLNFSDSFRWSEAPYLHVLGREIDLAPYVEPRIRTQLARVRSRALAAARKLNLRDKAAAAWTHAFEPMKLADEPPVWLQVTPQAAAFAGVRANDKVLSGSLELSGSAVTSIGQQGASVTPTSLPPLGTDVTAPGTFDVILPVRLGYDAIKDKISQAIAALPAQDSALREVQVYPSAGKLVIGLRLANTSDSDPNAGQWSYLAASLKIDDGNKSVGLGDLDVATQDGGPSDTALQPIVAQLKQAVNIDYGISYQNLLMAANQRLTRPLKDGFRAEGKLSSVQFDKALLLADGLTLALRASGELKILYGM</sequence>
<evidence type="ECO:0008006" key="4">
    <source>
        <dbReference type="Google" id="ProtNLM"/>
    </source>
</evidence>
<evidence type="ECO:0000313" key="2">
    <source>
        <dbReference type="EMBL" id="APG08667.1"/>
    </source>
</evidence>
<protein>
    <recommendedName>
        <fullName evidence="4">DUF4403 domain-containing protein</fullName>
    </recommendedName>
</protein>
<dbReference type="OrthoDB" id="1299766at2"/>
<dbReference type="InterPro" id="IPR025515">
    <property type="entry name" value="DUF4403"/>
</dbReference>
<evidence type="ECO:0000256" key="1">
    <source>
        <dbReference type="SAM" id="SignalP"/>
    </source>
</evidence>
<proteinExistence type="predicted"/>